<sequence length="323" mass="35983">MPSEWTIVLQPRRNRSFQATLDSIVQETNLGEFRASSGEASPSEAVGLAEDGGLPQPCRGIGLANLICSLPLANSDTISVLRPHRKTSPFCSTSFQNEPLCTYSLPDSALSGTIISRTVRQFFDNRPSEWAFRHLSTELILKKNQTSTAKVLALDSSKAFQALASLPNLPVNFNSFNDQTLEEEAVFKEEASKIQIILDRLHHDLIKSEAGYSSVKTTPSPKIRALHQEATLLLARPNGLSTNDDNYKIMALSNVLHLHPDQQSPAMVQTFGNQCLKETHAAEWRRHMDAHLRMPPFALTSYLIDEFDTLTLDVENFRTSSYL</sequence>
<dbReference type="Proteomes" id="UP000242875">
    <property type="component" value="Unassembled WGS sequence"/>
</dbReference>
<name>A0A261XTI2_9FUNG</name>
<keyword evidence="2" id="KW-1185">Reference proteome</keyword>
<protein>
    <submittedName>
        <fullName evidence="1">Uncharacterized protein</fullName>
    </submittedName>
</protein>
<accession>A0A261XTI2</accession>
<dbReference type="EMBL" id="MVBO01000267">
    <property type="protein sequence ID" value="OZJ01675.1"/>
    <property type="molecule type" value="Genomic_DNA"/>
</dbReference>
<evidence type="ECO:0000313" key="1">
    <source>
        <dbReference type="EMBL" id="OZJ01675.1"/>
    </source>
</evidence>
<evidence type="ECO:0000313" key="2">
    <source>
        <dbReference type="Proteomes" id="UP000242875"/>
    </source>
</evidence>
<comment type="caution">
    <text evidence="1">The sequence shown here is derived from an EMBL/GenBank/DDBJ whole genome shotgun (WGS) entry which is preliminary data.</text>
</comment>
<proteinExistence type="predicted"/>
<dbReference type="AlphaFoldDB" id="A0A261XTI2"/>
<gene>
    <name evidence="1" type="ORF">BZG36_05391</name>
</gene>
<reference evidence="1 2" key="1">
    <citation type="journal article" date="2017" name="Mycologia">
        <title>Bifiguratus adelaidae, gen. et sp. nov., a new member of Mucoromycotina in endophytic and soil-dwelling habitats.</title>
        <authorList>
            <person name="Torres-Cruz T.J."/>
            <person name="Billingsley Tobias T.L."/>
            <person name="Almatruk M."/>
            <person name="Hesse C."/>
            <person name="Kuske C.R."/>
            <person name="Desiro A."/>
            <person name="Benucci G.M."/>
            <person name="Bonito G."/>
            <person name="Stajich J.E."/>
            <person name="Dunlap C."/>
            <person name="Arnold A.E."/>
            <person name="Porras-Alfaro A."/>
        </authorList>
    </citation>
    <scope>NUCLEOTIDE SEQUENCE [LARGE SCALE GENOMIC DNA]</scope>
    <source>
        <strain evidence="1 2">AZ0501</strain>
    </source>
</reference>
<organism evidence="1 2">
    <name type="scientific">Bifiguratus adelaidae</name>
    <dbReference type="NCBI Taxonomy" id="1938954"/>
    <lineage>
        <taxon>Eukaryota</taxon>
        <taxon>Fungi</taxon>
        <taxon>Fungi incertae sedis</taxon>
        <taxon>Mucoromycota</taxon>
        <taxon>Mucoromycotina</taxon>
        <taxon>Endogonomycetes</taxon>
        <taxon>Endogonales</taxon>
        <taxon>Endogonales incertae sedis</taxon>
        <taxon>Bifiguratus</taxon>
    </lineage>
</organism>